<gene>
    <name evidence="1" type="ORF">PanWU01x14_032350</name>
</gene>
<dbReference type="AlphaFoldDB" id="A0A2P5DUE8"/>
<evidence type="ECO:0000313" key="2">
    <source>
        <dbReference type="Proteomes" id="UP000237105"/>
    </source>
</evidence>
<dbReference type="EMBL" id="JXTB01000016">
    <property type="protein sequence ID" value="PON76915.1"/>
    <property type="molecule type" value="Genomic_DNA"/>
</dbReference>
<dbReference type="OrthoDB" id="10318661at2759"/>
<proteinExistence type="predicted"/>
<evidence type="ECO:0000313" key="1">
    <source>
        <dbReference type="EMBL" id="PON76915.1"/>
    </source>
</evidence>
<keyword evidence="2" id="KW-1185">Reference proteome</keyword>
<protein>
    <submittedName>
        <fullName evidence="1">Uncharacterized protein</fullName>
    </submittedName>
</protein>
<dbReference type="Proteomes" id="UP000237105">
    <property type="component" value="Unassembled WGS sequence"/>
</dbReference>
<reference evidence="2" key="1">
    <citation type="submission" date="2016-06" db="EMBL/GenBank/DDBJ databases">
        <title>Parallel loss of symbiosis genes in relatives of nitrogen-fixing non-legume Parasponia.</title>
        <authorList>
            <person name="Van Velzen R."/>
            <person name="Holmer R."/>
            <person name="Bu F."/>
            <person name="Rutten L."/>
            <person name="Van Zeijl A."/>
            <person name="Liu W."/>
            <person name="Santuari L."/>
            <person name="Cao Q."/>
            <person name="Sharma T."/>
            <person name="Shen D."/>
            <person name="Roswanjaya Y."/>
            <person name="Wardhani T."/>
            <person name="Kalhor M.S."/>
            <person name="Jansen J."/>
            <person name="Van den Hoogen J."/>
            <person name="Gungor B."/>
            <person name="Hartog M."/>
            <person name="Hontelez J."/>
            <person name="Verver J."/>
            <person name="Yang W.-C."/>
            <person name="Schijlen E."/>
            <person name="Repin R."/>
            <person name="Schilthuizen M."/>
            <person name="Schranz E."/>
            <person name="Heidstra R."/>
            <person name="Miyata K."/>
            <person name="Fedorova E."/>
            <person name="Kohlen W."/>
            <person name="Bisseling T."/>
            <person name="Smit S."/>
            <person name="Geurts R."/>
        </authorList>
    </citation>
    <scope>NUCLEOTIDE SEQUENCE [LARGE SCALE GENOMIC DNA]</scope>
    <source>
        <strain evidence="2">cv. WU1-14</strain>
    </source>
</reference>
<comment type="caution">
    <text evidence="1">The sequence shown here is derived from an EMBL/GenBank/DDBJ whole genome shotgun (WGS) entry which is preliminary data.</text>
</comment>
<accession>A0A2P5DUE8</accession>
<sequence length="116" mass="12070">DEPGDILLAGVAIAGRVAGWPKKELEGALGVERVDNGGRVDGAVHVEVEVTDGTLVAGSDADLLAAVALEGEFRAVELELVMGVAEVGDLVVSCHGFGGFYLFGKEINIRGKYVYI</sequence>
<name>A0A2P5DUE8_PARAD</name>
<organism evidence="1 2">
    <name type="scientific">Parasponia andersonii</name>
    <name type="common">Sponia andersonii</name>
    <dbReference type="NCBI Taxonomy" id="3476"/>
    <lineage>
        <taxon>Eukaryota</taxon>
        <taxon>Viridiplantae</taxon>
        <taxon>Streptophyta</taxon>
        <taxon>Embryophyta</taxon>
        <taxon>Tracheophyta</taxon>
        <taxon>Spermatophyta</taxon>
        <taxon>Magnoliopsida</taxon>
        <taxon>eudicotyledons</taxon>
        <taxon>Gunneridae</taxon>
        <taxon>Pentapetalae</taxon>
        <taxon>rosids</taxon>
        <taxon>fabids</taxon>
        <taxon>Rosales</taxon>
        <taxon>Cannabaceae</taxon>
        <taxon>Parasponia</taxon>
    </lineage>
</organism>
<feature type="non-terminal residue" evidence="1">
    <location>
        <position position="1"/>
    </location>
</feature>